<protein>
    <submittedName>
        <fullName evidence="1">Uncharacterized protein</fullName>
    </submittedName>
</protein>
<evidence type="ECO:0000313" key="2">
    <source>
        <dbReference type="Proteomes" id="UP000837857"/>
    </source>
</evidence>
<name>A0ABN8IH45_9NEOP</name>
<proteinExistence type="predicted"/>
<keyword evidence="2" id="KW-1185">Reference proteome</keyword>
<dbReference type="Proteomes" id="UP000837857">
    <property type="component" value="Chromosome 22"/>
</dbReference>
<feature type="non-terminal residue" evidence="1">
    <location>
        <position position="66"/>
    </location>
</feature>
<organism evidence="1 2">
    <name type="scientific">Iphiclides podalirius</name>
    <name type="common">scarce swallowtail</name>
    <dbReference type="NCBI Taxonomy" id="110791"/>
    <lineage>
        <taxon>Eukaryota</taxon>
        <taxon>Metazoa</taxon>
        <taxon>Ecdysozoa</taxon>
        <taxon>Arthropoda</taxon>
        <taxon>Hexapoda</taxon>
        <taxon>Insecta</taxon>
        <taxon>Pterygota</taxon>
        <taxon>Neoptera</taxon>
        <taxon>Endopterygota</taxon>
        <taxon>Lepidoptera</taxon>
        <taxon>Glossata</taxon>
        <taxon>Ditrysia</taxon>
        <taxon>Papilionoidea</taxon>
        <taxon>Papilionidae</taxon>
        <taxon>Papilioninae</taxon>
        <taxon>Iphiclides</taxon>
    </lineage>
</organism>
<reference evidence="1" key="1">
    <citation type="submission" date="2022-03" db="EMBL/GenBank/DDBJ databases">
        <authorList>
            <person name="Martin H S."/>
        </authorList>
    </citation>
    <scope>NUCLEOTIDE SEQUENCE</scope>
</reference>
<sequence length="66" mass="7368">MIVSAILKVYALKKTVSLSSPAETADQVRRCYRIHFTPVFCEVVILSRTDLPICATAEAVAWPYHS</sequence>
<accession>A0ABN8IH45</accession>
<dbReference type="EMBL" id="OW152834">
    <property type="protein sequence ID" value="CAH2055935.1"/>
    <property type="molecule type" value="Genomic_DNA"/>
</dbReference>
<evidence type="ECO:0000313" key="1">
    <source>
        <dbReference type="EMBL" id="CAH2055935.1"/>
    </source>
</evidence>
<gene>
    <name evidence="1" type="ORF">IPOD504_LOCUS9225</name>
</gene>